<accession>A0A413VP36</accession>
<dbReference type="AlphaFoldDB" id="A0A413VP36"/>
<evidence type="ECO:0000259" key="1">
    <source>
        <dbReference type="Pfam" id="PF00535"/>
    </source>
</evidence>
<dbReference type="EMBL" id="QSGO01000006">
    <property type="protein sequence ID" value="RHB35397.1"/>
    <property type="molecule type" value="Genomic_DNA"/>
</dbReference>
<comment type="caution">
    <text evidence="2">The sequence shown here is derived from an EMBL/GenBank/DDBJ whole genome shotgun (WGS) entry which is preliminary data.</text>
</comment>
<protein>
    <submittedName>
        <fullName evidence="2">Glycosyltransferase</fullName>
    </submittedName>
</protein>
<dbReference type="PANTHER" id="PTHR22916:SF3">
    <property type="entry name" value="UDP-GLCNAC:BETAGAL BETA-1,3-N-ACETYLGLUCOSAMINYLTRANSFERASE-LIKE PROTEIN 1"/>
    <property type="match status" value="1"/>
</dbReference>
<keyword evidence="2" id="KW-0808">Transferase</keyword>
<dbReference type="Pfam" id="PF00535">
    <property type="entry name" value="Glycos_transf_2"/>
    <property type="match status" value="1"/>
</dbReference>
<proteinExistence type="predicted"/>
<dbReference type="Gene3D" id="3.90.550.10">
    <property type="entry name" value="Spore Coat Polysaccharide Biosynthesis Protein SpsA, Chain A"/>
    <property type="match status" value="1"/>
</dbReference>
<evidence type="ECO:0000313" key="2">
    <source>
        <dbReference type="EMBL" id="RHB35397.1"/>
    </source>
</evidence>
<gene>
    <name evidence="2" type="ORF">DW888_09745</name>
</gene>
<dbReference type="Proteomes" id="UP000284379">
    <property type="component" value="Unassembled WGS sequence"/>
</dbReference>
<dbReference type="SUPFAM" id="SSF53448">
    <property type="entry name" value="Nucleotide-diphospho-sugar transferases"/>
    <property type="match status" value="1"/>
</dbReference>
<sequence length="326" mass="38351">MTASPTSPSFSLVSVVMCTYNGEKFLREQLDSIVQQSYPIHELLIQDDQSTDRTTKIIKEYQARYPFIRLHINEKNLGFNANFHTALCSATGDFISISDQDDVWHPDKLKEMMACIGDKAMCFSFSATPQDHSIDDIERRLNNNESLERLLFSNCVPGHSMLLRRSMIEQIPFWDDNVLYDWWLAINAQLYGGVARCNKILTNHRVHQESAMSLFYQKNYKKAKPYLPYLKGYQSYRALRKKESWQKFYRHIYRESNGQKELNTAHRIVDAMLGKSFFSFLKLCLFCTIHKDKIAARKKINHLRAFFYPCFYAYKNKCFNDRAFHD</sequence>
<organism evidence="2 3">
    <name type="scientific">Bacteroides nordii</name>
    <dbReference type="NCBI Taxonomy" id="291645"/>
    <lineage>
        <taxon>Bacteria</taxon>
        <taxon>Pseudomonadati</taxon>
        <taxon>Bacteroidota</taxon>
        <taxon>Bacteroidia</taxon>
        <taxon>Bacteroidales</taxon>
        <taxon>Bacteroidaceae</taxon>
        <taxon>Bacteroides</taxon>
    </lineage>
</organism>
<dbReference type="PANTHER" id="PTHR22916">
    <property type="entry name" value="GLYCOSYLTRANSFERASE"/>
    <property type="match status" value="1"/>
</dbReference>
<dbReference type="InterPro" id="IPR001173">
    <property type="entry name" value="Glyco_trans_2-like"/>
</dbReference>
<dbReference type="RefSeq" id="WP_122201414.1">
    <property type="nucleotide sequence ID" value="NZ_CABJFV010000006.1"/>
</dbReference>
<dbReference type="GO" id="GO:0016758">
    <property type="term" value="F:hexosyltransferase activity"/>
    <property type="evidence" value="ECO:0007669"/>
    <property type="project" value="UniProtKB-ARBA"/>
</dbReference>
<reference evidence="2 3" key="1">
    <citation type="submission" date="2018-08" db="EMBL/GenBank/DDBJ databases">
        <title>A genome reference for cultivated species of the human gut microbiota.</title>
        <authorList>
            <person name="Zou Y."/>
            <person name="Xue W."/>
            <person name="Luo G."/>
        </authorList>
    </citation>
    <scope>NUCLEOTIDE SEQUENCE [LARGE SCALE GENOMIC DNA]</scope>
    <source>
        <strain evidence="2 3">AM40-30BH</strain>
    </source>
</reference>
<feature type="domain" description="Glycosyltransferase 2-like" evidence="1">
    <location>
        <begin position="14"/>
        <end position="128"/>
    </location>
</feature>
<dbReference type="InterPro" id="IPR029044">
    <property type="entry name" value="Nucleotide-diphossugar_trans"/>
</dbReference>
<evidence type="ECO:0000313" key="3">
    <source>
        <dbReference type="Proteomes" id="UP000284379"/>
    </source>
</evidence>
<name>A0A413VP36_9BACE</name>